<reference evidence="8 9" key="1">
    <citation type="submission" date="2017-09" db="EMBL/GenBank/DDBJ databases">
        <authorList>
            <person name="Varghese N."/>
            <person name="Submissions S."/>
        </authorList>
    </citation>
    <scope>NUCLEOTIDE SEQUENCE [LARGE SCALE GENOMIC DNA]</scope>
    <source>
        <strain evidence="8 9">OK806</strain>
    </source>
</reference>
<evidence type="ECO:0000256" key="2">
    <source>
        <dbReference type="ARBA" id="ARBA00023136"/>
    </source>
</evidence>
<comment type="subunit">
    <text evidence="6">Component of the lipopolysaccharide transport and assembly complex. Interacts with LptD.</text>
</comment>
<dbReference type="Proteomes" id="UP000219522">
    <property type="component" value="Unassembled WGS sequence"/>
</dbReference>
<dbReference type="AlphaFoldDB" id="A0A7Z7I762"/>
<evidence type="ECO:0000313" key="9">
    <source>
        <dbReference type="Proteomes" id="UP000219522"/>
    </source>
</evidence>
<dbReference type="GO" id="GO:0043165">
    <property type="term" value="P:Gram-negative-bacterium-type cell outer membrane assembly"/>
    <property type="evidence" value="ECO:0007669"/>
    <property type="project" value="UniProtKB-UniRule"/>
</dbReference>
<keyword evidence="3" id="KW-0564">Palmitate</keyword>
<comment type="function">
    <text evidence="6">Together with LptD, is involved in the assembly of lipopolysaccharide (LPS) at the surface of the outer membrane. Required for the proper assembly of LptD. Binds LPS and may serve as the LPS recognition site at the outer membrane.</text>
</comment>
<evidence type="ECO:0000256" key="5">
    <source>
        <dbReference type="ARBA" id="ARBA00023288"/>
    </source>
</evidence>
<evidence type="ECO:0000256" key="3">
    <source>
        <dbReference type="ARBA" id="ARBA00023139"/>
    </source>
</evidence>
<sequence length="205" mass="22090">MSRKVVEGKACDQSSETHAQSGVSRRSFLSLLGGALALSACGFQLRGQQDYVFKRLAINGGAPQMVARLERVVQGGSDTVIVRPSEKPEAILALGEGRGQRTLSLNSQGVVQEYELIYSLNYSLTGADGTVLIPPSVIALNRAMTYSTQYALAKQQEADLLYRDMQNDAVDQLTRRLAVVRSLHPAPSEQTPGIAPRAPLPTPPL</sequence>
<evidence type="ECO:0000313" key="8">
    <source>
        <dbReference type="EMBL" id="SOE80524.1"/>
    </source>
</evidence>
<dbReference type="GO" id="GO:0009279">
    <property type="term" value="C:cell outer membrane"/>
    <property type="evidence" value="ECO:0007669"/>
    <property type="project" value="UniProtKB-UniRule"/>
</dbReference>
<comment type="caution">
    <text evidence="8">The sequence shown here is derived from an EMBL/GenBank/DDBJ whole genome shotgun (WGS) entry which is preliminary data.</text>
</comment>
<comment type="similarity">
    <text evidence="6">Belongs to the LptE lipoprotein family.</text>
</comment>
<dbReference type="InterPro" id="IPR007485">
    <property type="entry name" value="LPS_assembly_LptE"/>
</dbReference>
<gene>
    <name evidence="6" type="primary">lptE</name>
    <name evidence="8" type="ORF">SAMN05446927_3751</name>
</gene>
<evidence type="ECO:0000256" key="7">
    <source>
        <dbReference type="SAM" id="MobiDB-lite"/>
    </source>
</evidence>
<dbReference type="Gene3D" id="3.30.160.150">
    <property type="entry name" value="Lipoprotein like domain"/>
    <property type="match status" value="1"/>
</dbReference>
<dbReference type="PANTHER" id="PTHR38098">
    <property type="entry name" value="LPS-ASSEMBLY LIPOPROTEIN LPTE"/>
    <property type="match status" value="1"/>
</dbReference>
<dbReference type="GO" id="GO:0001530">
    <property type="term" value="F:lipopolysaccharide binding"/>
    <property type="evidence" value="ECO:0007669"/>
    <property type="project" value="TreeGrafter"/>
</dbReference>
<evidence type="ECO:0000256" key="6">
    <source>
        <dbReference type="HAMAP-Rule" id="MF_01186"/>
    </source>
</evidence>
<dbReference type="GO" id="GO:1990351">
    <property type="term" value="C:transporter complex"/>
    <property type="evidence" value="ECO:0007669"/>
    <property type="project" value="TreeGrafter"/>
</dbReference>
<dbReference type="EMBL" id="OCSU01000002">
    <property type="protein sequence ID" value="SOE80524.1"/>
    <property type="molecule type" value="Genomic_DNA"/>
</dbReference>
<keyword evidence="1" id="KW-0732">Signal</keyword>
<keyword evidence="9" id="KW-1185">Reference proteome</keyword>
<evidence type="ECO:0000256" key="1">
    <source>
        <dbReference type="ARBA" id="ARBA00022729"/>
    </source>
</evidence>
<dbReference type="PANTHER" id="PTHR38098:SF1">
    <property type="entry name" value="LPS-ASSEMBLY LIPOPROTEIN LPTE"/>
    <property type="match status" value="1"/>
</dbReference>
<accession>A0A7Z7I762</accession>
<protein>
    <recommendedName>
        <fullName evidence="6">LPS-assembly lipoprotein LptE</fullName>
    </recommendedName>
</protein>
<dbReference type="HAMAP" id="MF_01186">
    <property type="entry name" value="LPS_assembly_LptE"/>
    <property type="match status" value="1"/>
</dbReference>
<name>A0A7Z7I762_9BURK</name>
<organism evidence="8 9">
    <name type="scientific">Caballeronia arationis</name>
    <dbReference type="NCBI Taxonomy" id="1777142"/>
    <lineage>
        <taxon>Bacteria</taxon>
        <taxon>Pseudomonadati</taxon>
        <taxon>Pseudomonadota</taxon>
        <taxon>Betaproteobacteria</taxon>
        <taxon>Burkholderiales</taxon>
        <taxon>Burkholderiaceae</taxon>
        <taxon>Caballeronia</taxon>
    </lineage>
</organism>
<feature type="region of interest" description="Disordered" evidence="7">
    <location>
        <begin position="185"/>
        <end position="205"/>
    </location>
</feature>
<dbReference type="GO" id="GO:0015920">
    <property type="term" value="P:lipopolysaccharide transport"/>
    <property type="evidence" value="ECO:0007669"/>
    <property type="project" value="TreeGrafter"/>
</dbReference>
<proteinExistence type="inferred from homology"/>
<evidence type="ECO:0000256" key="4">
    <source>
        <dbReference type="ARBA" id="ARBA00023237"/>
    </source>
</evidence>
<keyword evidence="5 8" id="KW-0449">Lipoprotein</keyword>
<keyword evidence="4 6" id="KW-0998">Cell outer membrane</keyword>
<dbReference type="Pfam" id="PF04390">
    <property type="entry name" value="LptE"/>
    <property type="match status" value="1"/>
</dbReference>
<keyword evidence="2 6" id="KW-0472">Membrane</keyword>